<dbReference type="AlphaFoldDB" id="A0A3G6J783"/>
<accession>A0A3G6J783</accession>
<gene>
    <name evidence="2" type="ORF">CCHOA_07675</name>
</gene>
<keyword evidence="3" id="KW-1185">Reference proteome</keyword>
<dbReference type="EMBL" id="CP033896">
    <property type="protein sequence ID" value="AZA13927.1"/>
    <property type="molecule type" value="Genomic_DNA"/>
</dbReference>
<dbReference type="KEGG" id="ccho:CCHOA_07675"/>
<keyword evidence="1" id="KW-1133">Transmembrane helix</keyword>
<keyword evidence="1" id="KW-0812">Transmembrane</keyword>
<sequence length="51" mass="5363">MPAADAALSAGVNKQANERCKNAPWPVYFSLPAVLICAVCLWGTAAKLETT</sequence>
<protein>
    <submittedName>
        <fullName evidence="2">Uncharacterized protein</fullName>
    </submittedName>
</protein>
<keyword evidence="1" id="KW-0472">Membrane</keyword>
<dbReference type="Proteomes" id="UP000269019">
    <property type="component" value="Chromosome"/>
</dbReference>
<evidence type="ECO:0000313" key="3">
    <source>
        <dbReference type="Proteomes" id="UP000269019"/>
    </source>
</evidence>
<feature type="transmembrane region" description="Helical" evidence="1">
    <location>
        <begin position="25"/>
        <end position="45"/>
    </location>
</feature>
<reference evidence="2 3" key="1">
    <citation type="submission" date="2018-11" db="EMBL/GenBank/DDBJ databases">
        <authorList>
            <person name="Kleinhagauer T."/>
            <person name="Glaeser S.P."/>
            <person name="Spergser J."/>
            <person name="Ruckert C."/>
            <person name="Kaempfer P."/>
            <person name="Busse H.-J."/>
        </authorList>
    </citation>
    <scope>NUCLEOTIDE SEQUENCE [LARGE SCALE GENOMIC DNA]</scope>
    <source>
        <strain evidence="2 3">200CH</strain>
    </source>
</reference>
<organism evidence="2 3">
    <name type="scientific">Corynebacterium choanae</name>
    <dbReference type="NCBI Taxonomy" id="1862358"/>
    <lineage>
        <taxon>Bacteria</taxon>
        <taxon>Bacillati</taxon>
        <taxon>Actinomycetota</taxon>
        <taxon>Actinomycetes</taxon>
        <taxon>Mycobacteriales</taxon>
        <taxon>Corynebacteriaceae</taxon>
        <taxon>Corynebacterium</taxon>
    </lineage>
</organism>
<evidence type="ECO:0000256" key="1">
    <source>
        <dbReference type="SAM" id="Phobius"/>
    </source>
</evidence>
<name>A0A3G6J783_9CORY</name>
<proteinExistence type="predicted"/>
<evidence type="ECO:0000313" key="2">
    <source>
        <dbReference type="EMBL" id="AZA13927.1"/>
    </source>
</evidence>